<name>A0A5B7FDA7_PORTR</name>
<organism evidence="1 2">
    <name type="scientific">Portunus trituberculatus</name>
    <name type="common">Swimming crab</name>
    <name type="synonym">Neptunus trituberculatus</name>
    <dbReference type="NCBI Taxonomy" id="210409"/>
    <lineage>
        <taxon>Eukaryota</taxon>
        <taxon>Metazoa</taxon>
        <taxon>Ecdysozoa</taxon>
        <taxon>Arthropoda</taxon>
        <taxon>Crustacea</taxon>
        <taxon>Multicrustacea</taxon>
        <taxon>Malacostraca</taxon>
        <taxon>Eumalacostraca</taxon>
        <taxon>Eucarida</taxon>
        <taxon>Decapoda</taxon>
        <taxon>Pleocyemata</taxon>
        <taxon>Brachyura</taxon>
        <taxon>Eubrachyura</taxon>
        <taxon>Portunoidea</taxon>
        <taxon>Portunidae</taxon>
        <taxon>Portuninae</taxon>
        <taxon>Portunus</taxon>
    </lineage>
</organism>
<accession>A0A5B7FDA7</accession>
<gene>
    <name evidence="1" type="ORF">E2C01_039304</name>
</gene>
<dbReference type="Proteomes" id="UP000324222">
    <property type="component" value="Unassembled WGS sequence"/>
</dbReference>
<proteinExistence type="predicted"/>
<evidence type="ECO:0000313" key="2">
    <source>
        <dbReference type="Proteomes" id="UP000324222"/>
    </source>
</evidence>
<keyword evidence="2" id="KW-1185">Reference proteome</keyword>
<dbReference type="AlphaFoldDB" id="A0A5B7FDA7"/>
<sequence>MERKKHGGGEDVALTVSSHWCCQAKWGASLLPATVFVVRHILRDVQQRFVSPAMYSQSLHYNVCTTYLP</sequence>
<dbReference type="EMBL" id="VSRR010006807">
    <property type="protein sequence ID" value="MPC45600.1"/>
    <property type="molecule type" value="Genomic_DNA"/>
</dbReference>
<comment type="caution">
    <text evidence="1">The sequence shown here is derived from an EMBL/GenBank/DDBJ whole genome shotgun (WGS) entry which is preliminary data.</text>
</comment>
<protein>
    <submittedName>
        <fullName evidence="1">Uncharacterized protein</fullName>
    </submittedName>
</protein>
<evidence type="ECO:0000313" key="1">
    <source>
        <dbReference type="EMBL" id="MPC45600.1"/>
    </source>
</evidence>
<reference evidence="1 2" key="1">
    <citation type="submission" date="2019-05" db="EMBL/GenBank/DDBJ databases">
        <title>Another draft genome of Portunus trituberculatus and its Hox gene families provides insights of decapod evolution.</title>
        <authorList>
            <person name="Jeong J.-H."/>
            <person name="Song I."/>
            <person name="Kim S."/>
            <person name="Choi T."/>
            <person name="Kim D."/>
            <person name="Ryu S."/>
            <person name="Kim W."/>
        </authorList>
    </citation>
    <scope>NUCLEOTIDE SEQUENCE [LARGE SCALE GENOMIC DNA]</scope>
    <source>
        <tissue evidence="1">Muscle</tissue>
    </source>
</reference>